<dbReference type="PANTHER" id="PTHR43072:SF23">
    <property type="entry name" value="UPF0039 PROTEIN C11D3.02C"/>
    <property type="match status" value="1"/>
</dbReference>
<proteinExistence type="predicted"/>
<dbReference type="EMBL" id="FMXA01000019">
    <property type="protein sequence ID" value="SDA56751.1"/>
    <property type="molecule type" value="Genomic_DNA"/>
</dbReference>
<dbReference type="GO" id="GO:0016747">
    <property type="term" value="F:acyltransferase activity, transferring groups other than amino-acyl groups"/>
    <property type="evidence" value="ECO:0007669"/>
    <property type="project" value="InterPro"/>
</dbReference>
<dbReference type="InterPro" id="IPR016181">
    <property type="entry name" value="Acyl_CoA_acyltransferase"/>
</dbReference>
<dbReference type="Pfam" id="PF13420">
    <property type="entry name" value="Acetyltransf_4"/>
    <property type="match status" value="1"/>
</dbReference>
<dbReference type="CDD" id="cd04301">
    <property type="entry name" value="NAT_SF"/>
    <property type="match status" value="1"/>
</dbReference>
<keyword evidence="2" id="KW-0012">Acyltransferase</keyword>
<feature type="domain" description="N-acetyltransferase" evidence="3">
    <location>
        <begin position="5"/>
        <end position="173"/>
    </location>
</feature>
<protein>
    <submittedName>
        <fullName evidence="4">Phosphinothricin acetyltransferase</fullName>
    </submittedName>
</protein>
<dbReference type="PANTHER" id="PTHR43072">
    <property type="entry name" value="N-ACETYLTRANSFERASE"/>
    <property type="match status" value="1"/>
</dbReference>
<accession>A0A1G5WF56</accession>
<reference evidence="4 5" key="1">
    <citation type="submission" date="2016-10" db="EMBL/GenBank/DDBJ databases">
        <authorList>
            <person name="de Groot N.N."/>
        </authorList>
    </citation>
    <scope>NUCLEOTIDE SEQUENCE [LARGE SCALE GENOMIC DNA]</scope>
    <source>
        <strain evidence="4 5">DSM 15230</strain>
    </source>
</reference>
<dbReference type="OrthoDB" id="9798006at2"/>
<evidence type="ECO:0000256" key="1">
    <source>
        <dbReference type="ARBA" id="ARBA00022679"/>
    </source>
</evidence>
<evidence type="ECO:0000313" key="5">
    <source>
        <dbReference type="Proteomes" id="UP000199689"/>
    </source>
</evidence>
<dbReference type="InterPro" id="IPR000182">
    <property type="entry name" value="GNAT_dom"/>
</dbReference>
<evidence type="ECO:0000313" key="4">
    <source>
        <dbReference type="EMBL" id="SDA56751.1"/>
    </source>
</evidence>
<keyword evidence="1 4" id="KW-0808">Transferase</keyword>
<organism evidence="4 5">
    <name type="scientific">Allisonella histaminiformans</name>
    <dbReference type="NCBI Taxonomy" id="209880"/>
    <lineage>
        <taxon>Bacteria</taxon>
        <taxon>Bacillati</taxon>
        <taxon>Bacillota</taxon>
        <taxon>Negativicutes</taxon>
        <taxon>Veillonellales</taxon>
        <taxon>Veillonellaceae</taxon>
        <taxon>Allisonella</taxon>
    </lineage>
</organism>
<dbReference type="SUPFAM" id="SSF55729">
    <property type="entry name" value="Acyl-CoA N-acyltransferases (Nat)"/>
    <property type="match status" value="1"/>
</dbReference>
<evidence type="ECO:0000259" key="3">
    <source>
        <dbReference type="PROSITE" id="PS51186"/>
    </source>
</evidence>
<sequence>MENQVTLRFAVPDDAEAIRSIYEPYVLNTAVTSEYYVPTVEEFRARITRTLERYPYIVALKDGQIIGYIYASPLSPRHAYSWAAETSIYIRQNVRRIGAGSRLYKALSAICMKQHVLNLYARIAFADSEDEFLVNASARFHQAIGFSKAAEFHRVFHKFGRWYNAIWMEKLLGGHPEGTMPEVIPFPQLHLTDEDLKAY</sequence>
<keyword evidence="5" id="KW-1185">Reference proteome</keyword>
<dbReference type="Gene3D" id="3.40.630.30">
    <property type="match status" value="1"/>
</dbReference>
<dbReference type="RefSeq" id="WP_091365128.1">
    <property type="nucleotide sequence ID" value="NZ_FMXA01000019.1"/>
</dbReference>
<dbReference type="GeneID" id="87756351"/>
<evidence type="ECO:0000256" key="2">
    <source>
        <dbReference type="ARBA" id="ARBA00023315"/>
    </source>
</evidence>
<gene>
    <name evidence="4" type="ORF">SAMN02910343_01347</name>
</gene>
<dbReference type="PROSITE" id="PS51186">
    <property type="entry name" value="GNAT"/>
    <property type="match status" value="1"/>
</dbReference>
<dbReference type="Proteomes" id="UP000199689">
    <property type="component" value="Unassembled WGS sequence"/>
</dbReference>
<dbReference type="AlphaFoldDB" id="A0A1G5WF56"/>
<name>A0A1G5WF56_9FIRM</name>